<dbReference type="SUPFAM" id="SSF56317">
    <property type="entry name" value="Carbon-nitrogen hydrolase"/>
    <property type="match status" value="1"/>
</dbReference>
<dbReference type="InterPro" id="IPR050345">
    <property type="entry name" value="Aliph_Amidase/BUP"/>
</dbReference>
<keyword evidence="1" id="KW-0378">Hydrolase</keyword>
<dbReference type="PANTHER" id="PTHR43674:SF2">
    <property type="entry name" value="BETA-UREIDOPROPIONASE"/>
    <property type="match status" value="1"/>
</dbReference>
<dbReference type="EMBL" id="JAEKNN010000062">
    <property type="protein sequence ID" value="MBJ7610445.1"/>
    <property type="molecule type" value="Genomic_DNA"/>
</dbReference>
<dbReference type="AlphaFoldDB" id="A0A934NGT6"/>
<gene>
    <name evidence="3" type="ORF">JF887_13585</name>
</gene>
<evidence type="ECO:0000256" key="1">
    <source>
        <dbReference type="ARBA" id="ARBA00022801"/>
    </source>
</evidence>
<dbReference type="InterPro" id="IPR036526">
    <property type="entry name" value="C-N_Hydrolase_sf"/>
</dbReference>
<organism evidence="3 4">
    <name type="scientific">Candidatus Amunia macphersoniae</name>
    <dbReference type="NCBI Taxonomy" id="3127014"/>
    <lineage>
        <taxon>Bacteria</taxon>
        <taxon>Bacillati</taxon>
        <taxon>Candidatus Dormiibacterota</taxon>
        <taxon>Candidatus Dormibacteria</taxon>
        <taxon>Candidatus Aeolococcales</taxon>
        <taxon>Candidatus Aeolococcaceae</taxon>
        <taxon>Candidatus Amunia</taxon>
    </lineage>
</organism>
<sequence length="296" mass="31348">MSRQVRIAVAQYAPHVGDVVGNRAAAVRWAQRAAAEGVDLLVLPELASSGYVFESDEEAARTAEDASTGEIVTALADVCAGSATHCVVGINERSGRVRHNSAVLIGPHGPLATYRKLHLFNDEQSWFEPGGELPAVDLPFGRVGMVICFDLWFPEAVRALALAGAEIIAVPTNWVASFRRQVYDAAGYCVGDIVAMASAAQNGVVMACADRIGVEREVRFLGCSVIVGGDGWPVAGPAGPDEEAFLVAEVDLDVVAATKRRTPRNHLIEDRRPDSYNAVVIPAPRPSSAVPTPTAP</sequence>
<accession>A0A934NGT6</accession>
<name>A0A934NGT6_9BACT</name>
<evidence type="ECO:0000313" key="4">
    <source>
        <dbReference type="Proteomes" id="UP000614410"/>
    </source>
</evidence>
<reference evidence="3 4" key="1">
    <citation type="submission" date="2020-10" db="EMBL/GenBank/DDBJ databases">
        <title>Ca. Dormibacterota MAGs.</title>
        <authorList>
            <person name="Montgomery K."/>
        </authorList>
    </citation>
    <scope>NUCLEOTIDE SEQUENCE [LARGE SCALE GENOMIC DNA]</scope>
    <source>
        <strain evidence="3">Mitchell_Peninsula_5</strain>
    </source>
</reference>
<dbReference type="PROSITE" id="PS50263">
    <property type="entry name" value="CN_HYDROLASE"/>
    <property type="match status" value="1"/>
</dbReference>
<dbReference type="PANTHER" id="PTHR43674">
    <property type="entry name" value="NITRILASE C965.09-RELATED"/>
    <property type="match status" value="1"/>
</dbReference>
<evidence type="ECO:0000313" key="3">
    <source>
        <dbReference type="EMBL" id="MBJ7610445.1"/>
    </source>
</evidence>
<proteinExistence type="predicted"/>
<evidence type="ECO:0000259" key="2">
    <source>
        <dbReference type="PROSITE" id="PS50263"/>
    </source>
</evidence>
<feature type="domain" description="CN hydrolase" evidence="2">
    <location>
        <begin position="5"/>
        <end position="252"/>
    </location>
</feature>
<protein>
    <submittedName>
        <fullName evidence="3">Hydratase</fullName>
    </submittedName>
</protein>
<dbReference type="InterPro" id="IPR003010">
    <property type="entry name" value="C-N_Hydrolase"/>
</dbReference>
<dbReference type="Gene3D" id="3.60.110.10">
    <property type="entry name" value="Carbon-nitrogen hydrolase"/>
    <property type="match status" value="1"/>
</dbReference>
<dbReference type="Proteomes" id="UP000614410">
    <property type="component" value="Unassembled WGS sequence"/>
</dbReference>
<dbReference type="Pfam" id="PF00795">
    <property type="entry name" value="CN_hydrolase"/>
    <property type="match status" value="1"/>
</dbReference>
<comment type="caution">
    <text evidence="3">The sequence shown here is derived from an EMBL/GenBank/DDBJ whole genome shotgun (WGS) entry which is preliminary data.</text>
</comment>
<dbReference type="GO" id="GO:0016811">
    <property type="term" value="F:hydrolase activity, acting on carbon-nitrogen (but not peptide) bonds, in linear amides"/>
    <property type="evidence" value="ECO:0007669"/>
    <property type="project" value="TreeGrafter"/>
</dbReference>